<keyword evidence="4" id="KW-0067">ATP-binding</keyword>
<dbReference type="SUPFAM" id="SSF56112">
    <property type="entry name" value="Protein kinase-like (PK-like)"/>
    <property type="match status" value="1"/>
</dbReference>
<reference evidence="6" key="1">
    <citation type="submission" date="2022-06" db="EMBL/GenBank/DDBJ databases">
        <title>Aeoliella straminimaris, a novel planctomycete from sediments.</title>
        <authorList>
            <person name="Vitorino I.R."/>
            <person name="Lage O.M."/>
        </authorList>
    </citation>
    <scope>NUCLEOTIDE SEQUENCE</scope>
    <source>
        <strain evidence="6">ICT_H6.2</strain>
    </source>
</reference>
<evidence type="ECO:0000256" key="2">
    <source>
        <dbReference type="ARBA" id="ARBA00022741"/>
    </source>
</evidence>
<dbReference type="Pfam" id="PF00069">
    <property type="entry name" value="Pkinase"/>
    <property type="match status" value="1"/>
</dbReference>
<name>A0A9X2FCG8_9BACT</name>
<protein>
    <submittedName>
        <fullName evidence="6">Serine/threonine protein kinase</fullName>
    </submittedName>
</protein>
<accession>A0A9X2FCG8</accession>
<evidence type="ECO:0000259" key="5">
    <source>
        <dbReference type="PROSITE" id="PS50011"/>
    </source>
</evidence>
<sequence>MFRARQRFGKYIIERKIAEGGFAVVYQARDTIEGIRVALKMPYAHLLNKETLEEFRQEVRLVAKLDHPNILPLKYADYIDGKFVIIQPLGQMSLDDRLQRRLSPKLALDYADQMVSAVSYAHSQRIVHCDIKPDNFLLFRGDRVRLTDFGIARVALHTLQGSGAGTLGYVAPEQAMGHVSPRSDVFSLGITFYRMLTGRLPSFPYEWPPTGFDRLRGKLHPDFITLLRRAMEFDARKRFRDAVQMEAAYDAVRGRALKVNGKTTSATKTQRMRDWRAVQRKQFQRLFGGELETNYECHHCEGPVSEAMIACPWCGKKRTKHPDDTKFPQCCPRCYRGMKLDWVYCPWCYGAGFVPESERQYSDKRYTAKCTNRSCDRKVLMPFMRYCPWCQTKVRRRWQLHGSKQSCQRCGWGVAGDYWSYCPWCSKALKTVR</sequence>
<evidence type="ECO:0000256" key="3">
    <source>
        <dbReference type="ARBA" id="ARBA00022777"/>
    </source>
</evidence>
<dbReference type="PROSITE" id="PS00108">
    <property type="entry name" value="PROTEIN_KINASE_ST"/>
    <property type="match status" value="1"/>
</dbReference>
<proteinExistence type="predicted"/>
<evidence type="ECO:0000256" key="4">
    <source>
        <dbReference type="ARBA" id="ARBA00022840"/>
    </source>
</evidence>
<dbReference type="CDD" id="cd14014">
    <property type="entry name" value="STKc_PknB_like"/>
    <property type="match status" value="1"/>
</dbReference>
<keyword evidence="6" id="KW-0723">Serine/threonine-protein kinase</keyword>
<keyword evidence="2" id="KW-0547">Nucleotide-binding</keyword>
<feature type="domain" description="Protein kinase" evidence="5">
    <location>
        <begin position="11"/>
        <end position="252"/>
    </location>
</feature>
<gene>
    <name evidence="6" type="ORF">NG895_21060</name>
</gene>
<dbReference type="AlphaFoldDB" id="A0A9X2FCG8"/>
<keyword evidence="1" id="KW-0808">Transferase</keyword>
<dbReference type="GO" id="GO:0004674">
    <property type="term" value="F:protein serine/threonine kinase activity"/>
    <property type="evidence" value="ECO:0007669"/>
    <property type="project" value="UniProtKB-KW"/>
</dbReference>
<keyword evidence="3 6" id="KW-0418">Kinase</keyword>
<comment type="caution">
    <text evidence="6">The sequence shown here is derived from an EMBL/GenBank/DDBJ whole genome shotgun (WGS) entry which is preliminary data.</text>
</comment>
<dbReference type="GO" id="GO:0005524">
    <property type="term" value="F:ATP binding"/>
    <property type="evidence" value="ECO:0007669"/>
    <property type="project" value="UniProtKB-KW"/>
</dbReference>
<dbReference type="Proteomes" id="UP001155241">
    <property type="component" value="Unassembled WGS sequence"/>
</dbReference>
<dbReference type="SMART" id="SM00220">
    <property type="entry name" value="S_TKc"/>
    <property type="match status" value="1"/>
</dbReference>
<dbReference type="InterPro" id="IPR008271">
    <property type="entry name" value="Ser/Thr_kinase_AS"/>
</dbReference>
<dbReference type="RefSeq" id="WP_252854510.1">
    <property type="nucleotide sequence ID" value="NZ_JAMXLR010000073.1"/>
</dbReference>
<evidence type="ECO:0000313" key="6">
    <source>
        <dbReference type="EMBL" id="MCO6046395.1"/>
    </source>
</evidence>
<dbReference type="EMBL" id="JAMXLR010000073">
    <property type="protein sequence ID" value="MCO6046395.1"/>
    <property type="molecule type" value="Genomic_DNA"/>
</dbReference>
<keyword evidence="7" id="KW-1185">Reference proteome</keyword>
<dbReference type="InterPro" id="IPR000719">
    <property type="entry name" value="Prot_kinase_dom"/>
</dbReference>
<dbReference type="PANTHER" id="PTHR43289:SF6">
    <property type="entry name" value="SERINE_THREONINE-PROTEIN KINASE NEKL-3"/>
    <property type="match status" value="1"/>
</dbReference>
<dbReference type="Gene3D" id="1.10.510.10">
    <property type="entry name" value="Transferase(Phosphotransferase) domain 1"/>
    <property type="match status" value="1"/>
</dbReference>
<dbReference type="PROSITE" id="PS50011">
    <property type="entry name" value="PROTEIN_KINASE_DOM"/>
    <property type="match status" value="1"/>
</dbReference>
<evidence type="ECO:0000256" key="1">
    <source>
        <dbReference type="ARBA" id="ARBA00022679"/>
    </source>
</evidence>
<dbReference type="PANTHER" id="PTHR43289">
    <property type="entry name" value="MITOGEN-ACTIVATED PROTEIN KINASE KINASE KINASE 20-RELATED"/>
    <property type="match status" value="1"/>
</dbReference>
<evidence type="ECO:0000313" key="7">
    <source>
        <dbReference type="Proteomes" id="UP001155241"/>
    </source>
</evidence>
<organism evidence="6 7">
    <name type="scientific">Aeoliella straminimaris</name>
    <dbReference type="NCBI Taxonomy" id="2954799"/>
    <lineage>
        <taxon>Bacteria</taxon>
        <taxon>Pseudomonadati</taxon>
        <taxon>Planctomycetota</taxon>
        <taxon>Planctomycetia</taxon>
        <taxon>Pirellulales</taxon>
        <taxon>Lacipirellulaceae</taxon>
        <taxon>Aeoliella</taxon>
    </lineage>
</organism>
<dbReference type="InterPro" id="IPR011009">
    <property type="entry name" value="Kinase-like_dom_sf"/>
</dbReference>